<organism evidence="4 5">
    <name type="scientific">Brevibacterium paucivorans</name>
    <dbReference type="NCBI Taxonomy" id="170994"/>
    <lineage>
        <taxon>Bacteria</taxon>
        <taxon>Bacillati</taxon>
        <taxon>Actinomycetota</taxon>
        <taxon>Actinomycetes</taxon>
        <taxon>Micrococcales</taxon>
        <taxon>Brevibacteriaceae</taxon>
        <taxon>Brevibacterium</taxon>
    </lineage>
</organism>
<evidence type="ECO:0000256" key="1">
    <source>
        <dbReference type="ARBA" id="ARBA00007665"/>
    </source>
</evidence>
<dbReference type="OrthoDB" id="9813771at2"/>
<dbReference type="EMBL" id="PNHK01000003">
    <property type="protein sequence ID" value="PMD05052.1"/>
    <property type="molecule type" value="Genomic_DNA"/>
</dbReference>
<reference evidence="4 5" key="1">
    <citation type="submission" date="2017-09" db="EMBL/GenBank/DDBJ databases">
        <title>Bacterial strain isolated from the female urinary microbiota.</title>
        <authorList>
            <person name="Thomas-White K."/>
            <person name="Kumar N."/>
            <person name="Forster S."/>
            <person name="Putonti C."/>
            <person name="Lawley T."/>
            <person name="Wolfe A.J."/>
        </authorList>
    </citation>
    <scope>NUCLEOTIDE SEQUENCE [LARGE SCALE GENOMIC DNA]</scope>
    <source>
        <strain evidence="4 5">UMB1301</strain>
    </source>
</reference>
<gene>
    <name evidence="4" type="ORF">CJ199_08120</name>
</gene>
<sequence>MDFDAALLDGFPVTSYTTVKGDATAEIEIKKSRFIGRVAHVENEPAARDIIDQEKSKHPKARHWCTAFVLGPDARTQRCNDDGEPSGTAGTPMLDVLTGNQLTYVVAVVTRYFGGTLLGAGGLVRAYGAATSAALEGLTRVTRTLVVPVTVTLDYAQAEVAKAKCEQHGWAVIDAQYAQAVTLTLGVAPANLDEMDAVLADISAGQAHAVAGEPTYA</sequence>
<dbReference type="InterPro" id="IPR035647">
    <property type="entry name" value="EFG_III/V"/>
</dbReference>
<dbReference type="InterPro" id="IPR020569">
    <property type="entry name" value="UPF0029_Impact_CS"/>
</dbReference>
<dbReference type="GO" id="GO:0005737">
    <property type="term" value="C:cytoplasm"/>
    <property type="evidence" value="ECO:0007669"/>
    <property type="project" value="TreeGrafter"/>
</dbReference>
<evidence type="ECO:0000259" key="3">
    <source>
        <dbReference type="Pfam" id="PF09186"/>
    </source>
</evidence>
<dbReference type="InterPro" id="IPR015796">
    <property type="entry name" value="Impact_YigZ-like"/>
</dbReference>
<dbReference type="Pfam" id="PF01205">
    <property type="entry name" value="Impact_N"/>
    <property type="match status" value="1"/>
</dbReference>
<protein>
    <submittedName>
        <fullName evidence="4">YigZ family protein</fullName>
    </submittedName>
</protein>
<dbReference type="Gene3D" id="3.30.70.240">
    <property type="match status" value="1"/>
</dbReference>
<dbReference type="RefSeq" id="WP_102238993.1">
    <property type="nucleotide sequence ID" value="NZ_PNHK01000003.1"/>
</dbReference>
<dbReference type="Proteomes" id="UP000235598">
    <property type="component" value="Unassembled WGS sequence"/>
</dbReference>
<dbReference type="PROSITE" id="PS00910">
    <property type="entry name" value="UPF0029"/>
    <property type="match status" value="1"/>
</dbReference>
<dbReference type="InterPro" id="IPR023582">
    <property type="entry name" value="Impact"/>
</dbReference>
<dbReference type="SUPFAM" id="SSF54211">
    <property type="entry name" value="Ribosomal protein S5 domain 2-like"/>
    <property type="match status" value="1"/>
</dbReference>
<comment type="caution">
    <text evidence="4">The sequence shown here is derived from an EMBL/GenBank/DDBJ whole genome shotgun (WGS) entry which is preliminary data.</text>
</comment>
<accession>A0A2N6VLM1</accession>
<evidence type="ECO:0000313" key="4">
    <source>
        <dbReference type="EMBL" id="PMD05052.1"/>
    </source>
</evidence>
<dbReference type="GO" id="GO:0006446">
    <property type="term" value="P:regulation of translational initiation"/>
    <property type="evidence" value="ECO:0007669"/>
    <property type="project" value="TreeGrafter"/>
</dbReference>
<dbReference type="Gene3D" id="3.30.230.30">
    <property type="entry name" value="Impact, N-terminal domain"/>
    <property type="match status" value="1"/>
</dbReference>
<dbReference type="InterPro" id="IPR036956">
    <property type="entry name" value="Impact_N_sf"/>
</dbReference>
<dbReference type="SUPFAM" id="SSF54980">
    <property type="entry name" value="EF-G C-terminal domain-like"/>
    <property type="match status" value="1"/>
</dbReference>
<dbReference type="PANTHER" id="PTHR16301:SF20">
    <property type="entry name" value="IMPACT FAMILY MEMBER YIGZ"/>
    <property type="match status" value="1"/>
</dbReference>
<feature type="domain" description="Impact N-terminal" evidence="2">
    <location>
        <begin position="30"/>
        <end position="135"/>
    </location>
</feature>
<dbReference type="InterPro" id="IPR001498">
    <property type="entry name" value="Impact_N"/>
</dbReference>
<dbReference type="InterPro" id="IPR020568">
    <property type="entry name" value="Ribosomal_Su5_D2-typ_SF"/>
</dbReference>
<name>A0A2N6VLM1_9MICO</name>
<dbReference type="Pfam" id="PF09186">
    <property type="entry name" value="DUF1949"/>
    <property type="match status" value="1"/>
</dbReference>
<evidence type="ECO:0000313" key="5">
    <source>
        <dbReference type="Proteomes" id="UP000235598"/>
    </source>
</evidence>
<dbReference type="PANTHER" id="PTHR16301">
    <property type="entry name" value="IMPACT-RELATED"/>
    <property type="match status" value="1"/>
</dbReference>
<evidence type="ECO:0000259" key="2">
    <source>
        <dbReference type="Pfam" id="PF01205"/>
    </source>
</evidence>
<dbReference type="AlphaFoldDB" id="A0A2N6VLM1"/>
<proteinExistence type="inferred from homology"/>
<feature type="domain" description="UPF0029" evidence="3">
    <location>
        <begin position="151"/>
        <end position="206"/>
    </location>
</feature>
<comment type="similarity">
    <text evidence="1">Belongs to the IMPACT family.</text>
</comment>
<dbReference type="NCBIfam" id="TIGR00257">
    <property type="entry name" value="IMPACT_YIGZ"/>
    <property type="match status" value="1"/>
</dbReference>
<dbReference type="InterPro" id="IPR015269">
    <property type="entry name" value="UPF0029_Impact_C"/>
</dbReference>